<proteinExistence type="predicted"/>
<dbReference type="Gene3D" id="3.10.450.360">
    <property type="match status" value="1"/>
</dbReference>
<evidence type="ECO:0000313" key="2">
    <source>
        <dbReference type="EMBL" id="QGW29743.1"/>
    </source>
</evidence>
<sequence>MKRLFCIAVVGVFALSAQAFTTSSHVAPHQVRQSFAREFGNVKEVNWSPLKENLTKASFMLDDQEVSAFFDNAGDLVATTVSLQKHQLPIKLRLAIDAKLGSVLLSEMYYVEHASETAYYFNAVKDGQTKTYQAFDNGRITEVKLGWMK</sequence>
<protein>
    <recommendedName>
        <fullName evidence="4">Beta-lactamase-inhibitor-like PepSY-like domain-containing protein</fullName>
    </recommendedName>
</protein>
<gene>
    <name evidence="2" type="ORF">GLV81_17915</name>
</gene>
<dbReference type="RefSeq" id="WP_157480234.1">
    <property type="nucleotide sequence ID" value="NZ_CP046566.1"/>
</dbReference>
<evidence type="ECO:0000256" key="1">
    <source>
        <dbReference type="SAM" id="SignalP"/>
    </source>
</evidence>
<organism evidence="2 3">
    <name type="scientific">Phnomibacter ginsenosidimutans</name>
    <dbReference type="NCBI Taxonomy" id="2676868"/>
    <lineage>
        <taxon>Bacteria</taxon>
        <taxon>Pseudomonadati</taxon>
        <taxon>Bacteroidota</taxon>
        <taxon>Chitinophagia</taxon>
        <taxon>Chitinophagales</taxon>
        <taxon>Chitinophagaceae</taxon>
        <taxon>Phnomibacter</taxon>
    </lineage>
</organism>
<evidence type="ECO:0008006" key="4">
    <source>
        <dbReference type="Google" id="ProtNLM"/>
    </source>
</evidence>
<dbReference type="Proteomes" id="UP000426027">
    <property type="component" value="Chromosome"/>
</dbReference>
<keyword evidence="1" id="KW-0732">Signal</keyword>
<dbReference type="EMBL" id="CP046566">
    <property type="protein sequence ID" value="QGW29743.1"/>
    <property type="molecule type" value="Genomic_DNA"/>
</dbReference>
<reference evidence="2 3" key="1">
    <citation type="submission" date="2019-11" db="EMBL/GenBank/DDBJ databases">
        <authorList>
            <person name="Im W.T."/>
        </authorList>
    </citation>
    <scope>NUCLEOTIDE SEQUENCE [LARGE SCALE GENOMIC DNA]</scope>
    <source>
        <strain evidence="2 3">SB-02</strain>
    </source>
</reference>
<feature type="chain" id="PRO_5026091887" description="Beta-lactamase-inhibitor-like PepSY-like domain-containing protein" evidence="1">
    <location>
        <begin position="20"/>
        <end position="149"/>
    </location>
</feature>
<dbReference type="KEGG" id="fls:GLV81_17915"/>
<feature type="signal peptide" evidence="1">
    <location>
        <begin position="1"/>
        <end position="19"/>
    </location>
</feature>
<accession>A0A6I6GD89</accession>
<keyword evidence="3" id="KW-1185">Reference proteome</keyword>
<dbReference type="AlphaFoldDB" id="A0A6I6GD89"/>
<evidence type="ECO:0000313" key="3">
    <source>
        <dbReference type="Proteomes" id="UP000426027"/>
    </source>
</evidence>
<name>A0A6I6GD89_9BACT</name>